<dbReference type="InterPro" id="IPR013106">
    <property type="entry name" value="Ig_V-set"/>
</dbReference>
<dbReference type="PANTHER" id="PTHR44549:SF1">
    <property type="entry name" value="ENDOTHELIAL CELL-SELECTIVE ADHESION MOLECULE"/>
    <property type="match status" value="1"/>
</dbReference>
<gene>
    <name evidence="3" type="primary">LOC115873140</name>
</gene>
<organism evidence="2 3">
    <name type="scientific">Echinops telfairi</name>
    <name type="common">Lesser hedgehog tenrec</name>
    <dbReference type="NCBI Taxonomy" id="9371"/>
    <lineage>
        <taxon>Eukaryota</taxon>
        <taxon>Metazoa</taxon>
        <taxon>Chordata</taxon>
        <taxon>Craniata</taxon>
        <taxon>Vertebrata</taxon>
        <taxon>Euteleostomi</taxon>
        <taxon>Mammalia</taxon>
        <taxon>Eutheria</taxon>
        <taxon>Afrotheria</taxon>
        <taxon>Tenrecidae</taxon>
        <taxon>Tenrecinae</taxon>
        <taxon>Echinops</taxon>
    </lineage>
</organism>
<protein>
    <submittedName>
        <fullName evidence="3">Endothelial cell-selective adhesion molecule-like</fullName>
    </submittedName>
</protein>
<keyword evidence="2" id="KW-1185">Reference proteome</keyword>
<dbReference type="RefSeq" id="XP_030744270.2">
    <property type="nucleotide sequence ID" value="XM_030888410.2"/>
</dbReference>
<feature type="domain" description="Immunoglobulin V-set" evidence="1">
    <location>
        <begin position="29"/>
        <end position="81"/>
    </location>
</feature>
<sequence length="148" mass="16463">MAVSENLWTQQMWVIMGRFCVPYQVLSYNNGVVSSNPRVSLLYPMPSRNVSLRLQDVQEGDSGSYRCTVNIFGSQPKNNVYHLISLDLDVLVPPASPSCHLQGVPRVGNNVALSCQSPRSKPAAQYQWERLLPSSQVFNPPVLGERTS</sequence>
<reference evidence="3" key="1">
    <citation type="submission" date="2025-08" db="UniProtKB">
        <authorList>
            <consortium name="RefSeq"/>
        </authorList>
    </citation>
    <scope>IDENTIFICATION</scope>
</reference>
<dbReference type="InterPro" id="IPR013783">
    <property type="entry name" value="Ig-like_fold"/>
</dbReference>
<dbReference type="SUPFAM" id="SSF48726">
    <property type="entry name" value="Immunoglobulin"/>
    <property type="match status" value="2"/>
</dbReference>
<proteinExistence type="predicted"/>
<dbReference type="InterPro" id="IPR036179">
    <property type="entry name" value="Ig-like_dom_sf"/>
</dbReference>
<dbReference type="InterPro" id="IPR042757">
    <property type="entry name" value="ESAM"/>
</dbReference>
<dbReference type="Pfam" id="PF07686">
    <property type="entry name" value="V-set"/>
    <property type="match status" value="1"/>
</dbReference>
<dbReference type="PANTHER" id="PTHR44549">
    <property type="entry name" value="ENDOTHELIAL CELL-SELECTIVE ADHESION MOLECULE"/>
    <property type="match status" value="1"/>
</dbReference>
<dbReference type="Proteomes" id="UP000694863">
    <property type="component" value="Unplaced"/>
</dbReference>
<accession>A0ABM1VMY9</accession>
<dbReference type="Gene3D" id="2.60.40.10">
    <property type="entry name" value="Immunoglobulins"/>
    <property type="match status" value="1"/>
</dbReference>
<name>A0ABM1VMY9_ECHTE</name>
<evidence type="ECO:0000313" key="3">
    <source>
        <dbReference type="RefSeq" id="XP_030744270.2"/>
    </source>
</evidence>
<evidence type="ECO:0000313" key="2">
    <source>
        <dbReference type="Proteomes" id="UP000694863"/>
    </source>
</evidence>
<evidence type="ECO:0000259" key="1">
    <source>
        <dbReference type="Pfam" id="PF07686"/>
    </source>
</evidence>
<dbReference type="GeneID" id="115873140"/>